<dbReference type="EMBL" id="FOFS01000008">
    <property type="protein sequence ID" value="SEQ62258.1"/>
    <property type="molecule type" value="Genomic_DNA"/>
</dbReference>
<feature type="coiled-coil region" evidence="1">
    <location>
        <begin position="396"/>
        <end position="423"/>
    </location>
</feature>
<protein>
    <submittedName>
        <fullName evidence="2">Uncharacterized protein</fullName>
    </submittedName>
</protein>
<dbReference type="Proteomes" id="UP000199233">
    <property type="component" value="Unassembled WGS sequence"/>
</dbReference>
<evidence type="ECO:0000313" key="2">
    <source>
        <dbReference type="EMBL" id="SEQ62258.1"/>
    </source>
</evidence>
<keyword evidence="1" id="KW-0175">Coiled coil</keyword>
<sequence>MIKGMLGSLFIDLEANAAGFESDMGRAARIAEKRTLEIQQHAERMARAATLAFAAVSAAAAASVKNALDQADALNKASQKVGMQVEKLAQLRFGALLSDVDFDALTGGLTKFNKAIIEATSSQGEQRAAFSALGITLQDLKGMAPDQLLYKVADGFSQAKDDASKTAVAMALFGKSGADLIPLLNAGSAGLDQFGARAAQLGIVIDSKTAAAAEAFNDRLTDLHSVVDGVSAKVAGGLLPTMNDLSAQFADFAKDEANVAAMTDLVNGSVKGLLVSALAVKGAFDAVTGTYKTFYETGKALFSGGPGKAFDRLSSGFGANVKDKIESDFAAIMKVMDAGQNGMAEKVQAIVAAQQGKSLGFNPGAKPAGTRAIKLEPSAAVREIDAGVKQMFEDSMRGVEEALRERQAAMDRVEEQLKRFQESLKTPAQRAQDAFDLNQKAIDSAAGLGADDRFQLRVANEQQLADSLLEIQLDRIDKELEAERRANQEKVQLMQQQLSVAEGVFGNLAAAFQNSGRRGFEAFKALSVAQATVSTIQGAVGAFTQAVSVIPPPAGEAIGIAAAGAVTAAGLARVAQINAMHYGGAYAEGGRPPVGRWSLIGERGAEMFKPDRPGTVLSHEKLQGLMGGGRGPLNVQIVNNGPPLAVNGSAWDGDTLRLFTDVARAAVAADAADLRSQLSRSLATVHRTAPRAVR</sequence>
<evidence type="ECO:0000313" key="3">
    <source>
        <dbReference type="Proteomes" id="UP000199233"/>
    </source>
</evidence>
<keyword evidence="3" id="KW-1185">Reference proteome</keyword>
<dbReference type="OrthoDB" id="79849at2"/>
<name>A0A1H9HJ06_9GAMM</name>
<evidence type="ECO:0000256" key="1">
    <source>
        <dbReference type="SAM" id="Coils"/>
    </source>
</evidence>
<gene>
    <name evidence="2" type="ORF">SAMN04488038_108194</name>
</gene>
<accession>A0A1H9HJ06</accession>
<dbReference type="STRING" id="489703.SAMN04488038_108194"/>
<proteinExistence type="predicted"/>
<dbReference type="RefSeq" id="WP_093286162.1">
    <property type="nucleotide sequence ID" value="NZ_FOFS01000008.1"/>
</dbReference>
<organism evidence="2 3">
    <name type="scientific">Solimonas aquatica</name>
    <dbReference type="NCBI Taxonomy" id="489703"/>
    <lineage>
        <taxon>Bacteria</taxon>
        <taxon>Pseudomonadati</taxon>
        <taxon>Pseudomonadota</taxon>
        <taxon>Gammaproteobacteria</taxon>
        <taxon>Nevskiales</taxon>
        <taxon>Nevskiaceae</taxon>
        <taxon>Solimonas</taxon>
    </lineage>
</organism>
<dbReference type="AlphaFoldDB" id="A0A1H9HJ06"/>
<reference evidence="2 3" key="1">
    <citation type="submission" date="2016-10" db="EMBL/GenBank/DDBJ databases">
        <authorList>
            <person name="de Groot N.N."/>
        </authorList>
    </citation>
    <scope>NUCLEOTIDE SEQUENCE [LARGE SCALE GENOMIC DNA]</scope>
    <source>
        <strain evidence="2 3">DSM 25927</strain>
    </source>
</reference>